<dbReference type="Proteomes" id="UP000327157">
    <property type="component" value="Chromosome 13"/>
</dbReference>
<protein>
    <submittedName>
        <fullName evidence="2">Protein phosphatase 2C 37-like</fullName>
    </submittedName>
</protein>
<proteinExistence type="predicted"/>
<reference evidence="3" key="2">
    <citation type="submission" date="2019-10" db="EMBL/GenBank/DDBJ databases">
        <title>A de novo genome assembly of a pear dwarfing rootstock.</title>
        <authorList>
            <person name="Wang F."/>
            <person name="Wang J."/>
            <person name="Li S."/>
            <person name="Zhang Y."/>
            <person name="Fang M."/>
            <person name="Ma L."/>
            <person name="Zhao Y."/>
            <person name="Jiang S."/>
        </authorList>
    </citation>
    <scope>NUCLEOTIDE SEQUENCE [LARGE SCALE GENOMIC DNA]</scope>
</reference>
<dbReference type="Gene3D" id="3.60.40.10">
    <property type="entry name" value="PPM-type phosphatase domain"/>
    <property type="match status" value="1"/>
</dbReference>
<comment type="caution">
    <text evidence="2">The sequence shown here is derived from an EMBL/GenBank/DDBJ whole genome shotgun (WGS) entry which is preliminary data.</text>
</comment>
<feature type="domain" description="PPM-type phosphatase" evidence="1">
    <location>
        <begin position="1"/>
        <end position="108"/>
    </location>
</feature>
<dbReference type="Pfam" id="PF00481">
    <property type="entry name" value="PP2C"/>
    <property type="match status" value="1"/>
</dbReference>
<reference evidence="2 3" key="3">
    <citation type="submission" date="2019-11" db="EMBL/GenBank/DDBJ databases">
        <title>A de novo genome assembly of a pear dwarfing rootstock.</title>
        <authorList>
            <person name="Wang F."/>
            <person name="Wang J."/>
            <person name="Li S."/>
            <person name="Zhang Y."/>
            <person name="Fang M."/>
            <person name="Ma L."/>
            <person name="Zhao Y."/>
            <person name="Jiang S."/>
        </authorList>
    </citation>
    <scope>NUCLEOTIDE SEQUENCE [LARGE SCALE GENOMIC DNA]</scope>
    <source>
        <strain evidence="2">S2</strain>
        <tissue evidence="2">Leaf</tissue>
    </source>
</reference>
<gene>
    <name evidence="2" type="ORF">D8674_010062</name>
</gene>
<keyword evidence="3" id="KW-1185">Reference proteome</keyword>
<dbReference type="PROSITE" id="PS51746">
    <property type="entry name" value="PPM_2"/>
    <property type="match status" value="1"/>
</dbReference>
<dbReference type="InterPro" id="IPR036457">
    <property type="entry name" value="PPM-type-like_dom_sf"/>
</dbReference>
<accession>A0A5N5FD70</accession>
<dbReference type="EMBL" id="SMOL01000753">
    <property type="protein sequence ID" value="KAB2599791.1"/>
    <property type="molecule type" value="Genomic_DNA"/>
</dbReference>
<dbReference type="GO" id="GO:0004722">
    <property type="term" value="F:protein serine/threonine phosphatase activity"/>
    <property type="evidence" value="ECO:0007669"/>
    <property type="project" value="InterPro"/>
</dbReference>
<evidence type="ECO:0000313" key="3">
    <source>
        <dbReference type="Proteomes" id="UP000327157"/>
    </source>
</evidence>
<evidence type="ECO:0000259" key="1">
    <source>
        <dbReference type="PROSITE" id="PS51746"/>
    </source>
</evidence>
<dbReference type="PANTHER" id="PTHR47992">
    <property type="entry name" value="PROTEIN PHOSPHATASE"/>
    <property type="match status" value="1"/>
</dbReference>
<dbReference type="OrthoDB" id="10264738at2759"/>
<dbReference type="CDD" id="cd00143">
    <property type="entry name" value="PP2Cc"/>
    <property type="match status" value="1"/>
</dbReference>
<dbReference type="InterPro" id="IPR015655">
    <property type="entry name" value="PP2C"/>
</dbReference>
<dbReference type="SUPFAM" id="SSF81606">
    <property type="entry name" value="PP2C-like"/>
    <property type="match status" value="1"/>
</dbReference>
<reference evidence="2 3" key="1">
    <citation type="submission" date="2019-09" db="EMBL/GenBank/DDBJ databases">
        <authorList>
            <person name="Ou C."/>
        </authorList>
    </citation>
    <scope>NUCLEOTIDE SEQUENCE [LARGE SCALE GENOMIC DNA]</scope>
    <source>
        <strain evidence="2">S2</strain>
        <tissue evidence="2">Leaf</tissue>
    </source>
</reference>
<evidence type="ECO:0000313" key="2">
    <source>
        <dbReference type="EMBL" id="KAB2599791.1"/>
    </source>
</evidence>
<name>A0A5N5FD70_9ROSA</name>
<dbReference type="InterPro" id="IPR001932">
    <property type="entry name" value="PPM-type_phosphatase-like_dom"/>
</dbReference>
<dbReference type="AlphaFoldDB" id="A0A5N5FD70"/>
<sequence length="129" mass="14324">MSRAIDDNYLKLYVISKPKVTVTDRAAEDECLIFASDSFWNVVSNETACDVICMCLLAQKAATSQLASSCCETAARSDKACSDASILLTKLALARHSSDNISIIIVDLRRPRRLWSSCTPVQWFKFIPN</sequence>
<organism evidence="2 3">
    <name type="scientific">Pyrus ussuriensis x Pyrus communis</name>
    <dbReference type="NCBI Taxonomy" id="2448454"/>
    <lineage>
        <taxon>Eukaryota</taxon>
        <taxon>Viridiplantae</taxon>
        <taxon>Streptophyta</taxon>
        <taxon>Embryophyta</taxon>
        <taxon>Tracheophyta</taxon>
        <taxon>Spermatophyta</taxon>
        <taxon>Magnoliopsida</taxon>
        <taxon>eudicotyledons</taxon>
        <taxon>Gunneridae</taxon>
        <taxon>Pentapetalae</taxon>
        <taxon>rosids</taxon>
        <taxon>fabids</taxon>
        <taxon>Rosales</taxon>
        <taxon>Rosaceae</taxon>
        <taxon>Amygdaloideae</taxon>
        <taxon>Maleae</taxon>
        <taxon>Pyrus</taxon>
    </lineage>
</organism>